<reference evidence="3 4" key="1">
    <citation type="submission" date="2021-06" db="EMBL/GenBank/DDBJ databases">
        <authorList>
            <person name="Palmer J.M."/>
        </authorList>
    </citation>
    <scope>NUCLEOTIDE SEQUENCE [LARGE SCALE GENOMIC DNA]</scope>
    <source>
        <strain evidence="3 4">AS_MEX2019</strain>
        <tissue evidence="3">Muscle</tissue>
    </source>
</reference>
<accession>A0ABV0Y0W0</accession>
<evidence type="ECO:0000256" key="2">
    <source>
        <dbReference type="SAM" id="Phobius"/>
    </source>
</evidence>
<sequence>MLDHTSYRQTAERSTSRRRQQDETMEVIKVYLLISALGAAVFLSEAILHSDSYEEYSGDDEYSGDSETQITPIRPVNNFNSLPSSAVKHSPQRGAVAKNYSLCLVPAILTLCMKA</sequence>
<feature type="region of interest" description="Disordered" evidence="1">
    <location>
        <begin position="55"/>
        <end position="77"/>
    </location>
</feature>
<gene>
    <name evidence="3" type="ORF">AMECASPLE_010184</name>
</gene>
<keyword evidence="2" id="KW-1133">Transmembrane helix</keyword>
<evidence type="ECO:0000256" key="1">
    <source>
        <dbReference type="SAM" id="MobiDB-lite"/>
    </source>
</evidence>
<evidence type="ECO:0000313" key="3">
    <source>
        <dbReference type="EMBL" id="MEQ2287223.1"/>
    </source>
</evidence>
<comment type="caution">
    <text evidence="3">The sequence shown here is derived from an EMBL/GenBank/DDBJ whole genome shotgun (WGS) entry which is preliminary data.</text>
</comment>
<protein>
    <submittedName>
        <fullName evidence="3">Uncharacterized protein</fullName>
    </submittedName>
</protein>
<evidence type="ECO:0000313" key="4">
    <source>
        <dbReference type="Proteomes" id="UP001469553"/>
    </source>
</evidence>
<keyword evidence="4" id="KW-1185">Reference proteome</keyword>
<keyword evidence="2" id="KW-0472">Membrane</keyword>
<organism evidence="3 4">
    <name type="scientific">Ameca splendens</name>
    <dbReference type="NCBI Taxonomy" id="208324"/>
    <lineage>
        <taxon>Eukaryota</taxon>
        <taxon>Metazoa</taxon>
        <taxon>Chordata</taxon>
        <taxon>Craniata</taxon>
        <taxon>Vertebrata</taxon>
        <taxon>Euteleostomi</taxon>
        <taxon>Actinopterygii</taxon>
        <taxon>Neopterygii</taxon>
        <taxon>Teleostei</taxon>
        <taxon>Neoteleostei</taxon>
        <taxon>Acanthomorphata</taxon>
        <taxon>Ovalentaria</taxon>
        <taxon>Atherinomorphae</taxon>
        <taxon>Cyprinodontiformes</taxon>
        <taxon>Goodeidae</taxon>
        <taxon>Ameca</taxon>
    </lineage>
</organism>
<proteinExistence type="predicted"/>
<name>A0ABV0Y0W0_9TELE</name>
<feature type="transmembrane region" description="Helical" evidence="2">
    <location>
        <begin position="27"/>
        <end position="48"/>
    </location>
</feature>
<dbReference type="EMBL" id="JAHRIP010019395">
    <property type="protein sequence ID" value="MEQ2287223.1"/>
    <property type="molecule type" value="Genomic_DNA"/>
</dbReference>
<feature type="region of interest" description="Disordered" evidence="1">
    <location>
        <begin position="1"/>
        <end position="21"/>
    </location>
</feature>
<keyword evidence="2" id="KW-0812">Transmembrane</keyword>
<feature type="compositionally biased region" description="Polar residues" evidence="1">
    <location>
        <begin position="65"/>
        <end position="77"/>
    </location>
</feature>
<feature type="compositionally biased region" description="Acidic residues" evidence="1">
    <location>
        <begin position="55"/>
        <end position="64"/>
    </location>
</feature>
<dbReference type="Proteomes" id="UP001469553">
    <property type="component" value="Unassembled WGS sequence"/>
</dbReference>